<name>A0AAV4H5D3_9GAST</name>
<sequence>MSSTVDSLVLNDITFTSITADRLSLMLIDINLTSSTADLLSFMLDGITLTPSTADSLLLMLIDIIFTPSTAKIAVVGVGSLFDGVWKLKLPSPLTGSCKDPPPLYETAPDTLDTASCEMVGFGADTLASIQRFATVHYDKCTYIYIWTEEYDKTGAKSAKITKSTSTSCCDVIGSTIPHLAHYIMDETVPLNCLTSSGAACSVADVGSPIYCNTESGKKVVIGLTGSAPCAPGETFVAHDLTSGDPAVKFGVPPLKS</sequence>
<comment type="caution">
    <text evidence="1">The sequence shown here is derived from an EMBL/GenBank/DDBJ whole genome shotgun (WGS) entry which is preliminary data.</text>
</comment>
<keyword evidence="2" id="KW-1185">Reference proteome</keyword>
<reference evidence="1 2" key="1">
    <citation type="journal article" date="2021" name="Elife">
        <title>Chloroplast acquisition without the gene transfer in kleptoplastic sea slugs, Plakobranchus ocellatus.</title>
        <authorList>
            <person name="Maeda T."/>
            <person name="Takahashi S."/>
            <person name="Yoshida T."/>
            <person name="Shimamura S."/>
            <person name="Takaki Y."/>
            <person name="Nagai Y."/>
            <person name="Toyoda A."/>
            <person name="Suzuki Y."/>
            <person name="Arimoto A."/>
            <person name="Ishii H."/>
            <person name="Satoh N."/>
            <person name="Nishiyama T."/>
            <person name="Hasebe M."/>
            <person name="Maruyama T."/>
            <person name="Minagawa J."/>
            <person name="Obokata J."/>
            <person name="Shigenobu S."/>
        </authorList>
    </citation>
    <scope>NUCLEOTIDE SEQUENCE [LARGE SCALE GENOMIC DNA]</scope>
</reference>
<organism evidence="1 2">
    <name type="scientific">Elysia marginata</name>
    <dbReference type="NCBI Taxonomy" id="1093978"/>
    <lineage>
        <taxon>Eukaryota</taxon>
        <taxon>Metazoa</taxon>
        <taxon>Spiralia</taxon>
        <taxon>Lophotrochozoa</taxon>
        <taxon>Mollusca</taxon>
        <taxon>Gastropoda</taxon>
        <taxon>Heterobranchia</taxon>
        <taxon>Euthyneura</taxon>
        <taxon>Panpulmonata</taxon>
        <taxon>Sacoglossa</taxon>
        <taxon>Placobranchoidea</taxon>
        <taxon>Plakobranchidae</taxon>
        <taxon>Elysia</taxon>
    </lineage>
</organism>
<dbReference type="Proteomes" id="UP000762676">
    <property type="component" value="Unassembled WGS sequence"/>
</dbReference>
<proteinExistence type="predicted"/>
<dbReference type="AlphaFoldDB" id="A0AAV4H5D3"/>
<gene>
    <name evidence="1" type="ORF">ElyMa_004370700</name>
</gene>
<dbReference type="EMBL" id="BMAT01008813">
    <property type="protein sequence ID" value="GFR93103.1"/>
    <property type="molecule type" value="Genomic_DNA"/>
</dbReference>
<evidence type="ECO:0000313" key="2">
    <source>
        <dbReference type="Proteomes" id="UP000762676"/>
    </source>
</evidence>
<accession>A0AAV4H5D3</accession>
<protein>
    <recommendedName>
        <fullName evidence="3">Peptidase S1 domain-containing protein</fullName>
    </recommendedName>
</protein>
<evidence type="ECO:0008006" key="3">
    <source>
        <dbReference type="Google" id="ProtNLM"/>
    </source>
</evidence>
<evidence type="ECO:0000313" key="1">
    <source>
        <dbReference type="EMBL" id="GFR93103.1"/>
    </source>
</evidence>